<evidence type="ECO:0000259" key="2">
    <source>
        <dbReference type="Pfam" id="PF22725"/>
    </source>
</evidence>
<dbReference type="GO" id="GO:0000166">
    <property type="term" value="F:nucleotide binding"/>
    <property type="evidence" value="ECO:0007669"/>
    <property type="project" value="InterPro"/>
</dbReference>
<keyword evidence="4" id="KW-1185">Reference proteome</keyword>
<name>A0A917DZN0_9BACL</name>
<dbReference type="Gene3D" id="3.30.360.10">
    <property type="entry name" value="Dihydrodipicolinate Reductase, domain 2"/>
    <property type="match status" value="1"/>
</dbReference>
<dbReference type="SUPFAM" id="SSF55347">
    <property type="entry name" value="Glyceraldehyde-3-phosphate dehydrogenase-like, C-terminal domain"/>
    <property type="match status" value="1"/>
</dbReference>
<dbReference type="PANTHER" id="PTHR43377">
    <property type="entry name" value="BILIVERDIN REDUCTASE A"/>
    <property type="match status" value="1"/>
</dbReference>
<protein>
    <submittedName>
        <fullName evidence="3">Dehydrogenase</fullName>
    </submittedName>
</protein>
<accession>A0A917DZN0</accession>
<dbReference type="Gene3D" id="3.40.50.720">
    <property type="entry name" value="NAD(P)-binding Rossmann-like Domain"/>
    <property type="match status" value="1"/>
</dbReference>
<dbReference type="InterPro" id="IPR000683">
    <property type="entry name" value="Gfo/Idh/MocA-like_OxRdtase_N"/>
</dbReference>
<gene>
    <name evidence="3" type="ORF">GCM10010911_45990</name>
</gene>
<feature type="domain" description="Gfo/Idh/MocA-like oxidoreductase N-terminal" evidence="1">
    <location>
        <begin position="7"/>
        <end position="122"/>
    </location>
</feature>
<comment type="caution">
    <text evidence="3">The sequence shown here is derived from an EMBL/GenBank/DDBJ whole genome shotgun (WGS) entry which is preliminary data.</text>
</comment>
<dbReference type="Proteomes" id="UP000612456">
    <property type="component" value="Unassembled WGS sequence"/>
</dbReference>
<dbReference type="AlphaFoldDB" id="A0A917DZN0"/>
<dbReference type="SUPFAM" id="SSF51735">
    <property type="entry name" value="NAD(P)-binding Rossmann-fold domains"/>
    <property type="match status" value="1"/>
</dbReference>
<proteinExistence type="predicted"/>
<dbReference type="InterPro" id="IPR055170">
    <property type="entry name" value="GFO_IDH_MocA-like_dom"/>
</dbReference>
<dbReference type="Pfam" id="PF01408">
    <property type="entry name" value="GFO_IDH_MocA"/>
    <property type="match status" value="1"/>
</dbReference>
<reference evidence="3" key="1">
    <citation type="journal article" date="2014" name="Int. J. Syst. Evol. Microbiol.">
        <title>Complete genome sequence of Corynebacterium casei LMG S-19264T (=DSM 44701T), isolated from a smear-ripened cheese.</title>
        <authorList>
            <consortium name="US DOE Joint Genome Institute (JGI-PGF)"/>
            <person name="Walter F."/>
            <person name="Albersmeier A."/>
            <person name="Kalinowski J."/>
            <person name="Ruckert C."/>
        </authorList>
    </citation>
    <scope>NUCLEOTIDE SEQUENCE</scope>
    <source>
        <strain evidence="3">CGMCC 1.15178</strain>
    </source>
</reference>
<organism evidence="3 4">
    <name type="scientific">Paenibacillus nasutitermitis</name>
    <dbReference type="NCBI Taxonomy" id="1652958"/>
    <lineage>
        <taxon>Bacteria</taxon>
        <taxon>Bacillati</taxon>
        <taxon>Bacillota</taxon>
        <taxon>Bacilli</taxon>
        <taxon>Bacillales</taxon>
        <taxon>Paenibacillaceae</taxon>
        <taxon>Paenibacillus</taxon>
    </lineage>
</organism>
<reference evidence="3" key="2">
    <citation type="submission" date="2020-09" db="EMBL/GenBank/DDBJ databases">
        <authorList>
            <person name="Sun Q."/>
            <person name="Zhou Y."/>
        </authorList>
    </citation>
    <scope>NUCLEOTIDE SEQUENCE</scope>
    <source>
        <strain evidence="3">CGMCC 1.15178</strain>
    </source>
</reference>
<sequence>MMRKLRIGMISFAHFHAFSFLNALRNMPEVEVTGISHEIRSRVESVLEQTGIAYYEDYRELLKTDIDAVVICSENVKHAAQTIDAANAKKHVLCEKPLGISVEEMERMIAACEVNGVQLMTAFPCRYLTAVVQAKQAVNRGEIGKIVAIKGTNRGTFPGGWFVNPQQSGGGALLDHTVHVMDLMNWFLAGSRVKEVYAYAATLFQEGAEVEDAGMIHMKFDNGVFGVIDTSWSSPKSFPTWGDVTMEIVGTKGVISVDSFAQKNELFSDDIGKGIYSFWGDGMDKYMVKGFVDAVLNDSPVPINGLDGLRSAEVALAGYRSVKLVQPVQI</sequence>
<dbReference type="InterPro" id="IPR051450">
    <property type="entry name" value="Gfo/Idh/MocA_Oxidoreductases"/>
</dbReference>
<evidence type="ECO:0000313" key="4">
    <source>
        <dbReference type="Proteomes" id="UP000612456"/>
    </source>
</evidence>
<evidence type="ECO:0000259" key="1">
    <source>
        <dbReference type="Pfam" id="PF01408"/>
    </source>
</evidence>
<dbReference type="InterPro" id="IPR036291">
    <property type="entry name" value="NAD(P)-bd_dom_sf"/>
</dbReference>
<dbReference type="EMBL" id="BMHP01000003">
    <property type="protein sequence ID" value="GGD82631.1"/>
    <property type="molecule type" value="Genomic_DNA"/>
</dbReference>
<dbReference type="Pfam" id="PF22725">
    <property type="entry name" value="GFO_IDH_MocA_C3"/>
    <property type="match status" value="1"/>
</dbReference>
<dbReference type="PANTHER" id="PTHR43377:SF1">
    <property type="entry name" value="BILIVERDIN REDUCTASE A"/>
    <property type="match status" value="1"/>
</dbReference>
<feature type="domain" description="GFO/IDH/MocA-like oxidoreductase" evidence="2">
    <location>
        <begin position="132"/>
        <end position="255"/>
    </location>
</feature>
<evidence type="ECO:0000313" key="3">
    <source>
        <dbReference type="EMBL" id="GGD82631.1"/>
    </source>
</evidence>